<dbReference type="STRING" id="51511.ENSCSAVP00000017024"/>
<name>H2ZHF8_CIOSA</name>
<dbReference type="SUPFAM" id="SSF57440">
    <property type="entry name" value="Kringle-like"/>
    <property type="match status" value="1"/>
</dbReference>
<organism evidence="6 7">
    <name type="scientific">Ciona savignyi</name>
    <name type="common">Pacific transparent sea squirt</name>
    <dbReference type="NCBI Taxonomy" id="51511"/>
    <lineage>
        <taxon>Eukaryota</taxon>
        <taxon>Metazoa</taxon>
        <taxon>Chordata</taxon>
        <taxon>Tunicata</taxon>
        <taxon>Ascidiacea</taxon>
        <taxon>Phlebobranchia</taxon>
        <taxon>Cionidae</taxon>
        <taxon>Ciona</taxon>
    </lineage>
</organism>
<sequence length="159" mass="17819">MNTVKLSNPLPIAEGDTIGMCPMLQNSLNYLTFQRNTHPIPVTFYEGGGFFLNGAGCDEIQQGEVCPQIRHSSGTNIQRRVYSINAMVKCFSKETESQECVNGIGVDYKGKINVTKNEVPCQNWRSRLPHVPNYNPSTHPDKFLDQNFCRNPDNDPKGP</sequence>
<accession>H2ZHF8</accession>
<evidence type="ECO:0000256" key="3">
    <source>
        <dbReference type="PROSITE-ProRule" id="PRU00121"/>
    </source>
</evidence>
<dbReference type="GO" id="GO:0004175">
    <property type="term" value="F:endopeptidase activity"/>
    <property type="evidence" value="ECO:0007669"/>
    <property type="project" value="TreeGrafter"/>
</dbReference>
<dbReference type="GO" id="GO:0005615">
    <property type="term" value="C:extracellular space"/>
    <property type="evidence" value="ECO:0007669"/>
    <property type="project" value="TreeGrafter"/>
</dbReference>
<protein>
    <recommendedName>
        <fullName evidence="5">Kringle domain-containing protein</fullName>
    </recommendedName>
</protein>
<keyword evidence="2" id="KW-1015">Disulfide bond</keyword>
<dbReference type="InterPro" id="IPR038178">
    <property type="entry name" value="Kringle_sf"/>
</dbReference>
<dbReference type="InParanoid" id="H2ZHF8"/>
<dbReference type="AlphaFoldDB" id="H2ZHF8"/>
<reference evidence="6" key="3">
    <citation type="submission" date="2025-09" db="UniProtKB">
        <authorList>
            <consortium name="Ensembl"/>
        </authorList>
    </citation>
    <scope>IDENTIFICATION</scope>
</reference>
<evidence type="ECO:0000313" key="7">
    <source>
        <dbReference type="Proteomes" id="UP000007875"/>
    </source>
</evidence>
<evidence type="ECO:0000313" key="6">
    <source>
        <dbReference type="Ensembl" id="ENSCSAVP00000017024.1"/>
    </source>
</evidence>
<dbReference type="InterPro" id="IPR050759">
    <property type="entry name" value="Serine_protease_kringle"/>
</dbReference>
<dbReference type="PANTHER" id="PTHR24261">
    <property type="entry name" value="PLASMINOGEN-RELATED"/>
    <property type="match status" value="1"/>
</dbReference>
<evidence type="ECO:0000256" key="4">
    <source>
        <dbReference type="SAM" id="MobiDB-lite"/>
    </source>
</evidence>
<dbReference type="Gene3D" id="2.40.20.10">
    <property type="entry name" value="Plasminogen Kringle 4"/>
    <property type="match status" value="1"/>
</dbReference>
<comment type="caution">
    <text evidence="3">Lacks conserved residue(s) required for the propagation of feature annotation.</text>
</comment>
<evidence type="ECO:0000259" key="5">
    <source>
        <dbReference type="PROSITE" id="PS50070"/>
    </source>
</evidence>
<keyword evidence="1 3" id="KW-0420">Kringle</keyword>
<dbReference type="HOGENOM" id="CLU_1664634_0_0_1"/>
<keyword evidence="7" id="KW-1185">Reference proteome</keyword>
<feature type="domain" description="Kringle" evidence="5">
    <location>
        <begin position="99"/>
        <end position="159"/>
    </location>
</feature>
<dbReference type="InterPro" id="IPR013806">
    <property type="entry name" value="Kringle-like"/>
</dbReference>
<dbReference type="PROSITE" id="PS50070">
    <property type="entry name" value="KRINGLE_2"/>
    <property type="match status" value="1"/>
</dbReference>
<dbReference type="Proteomes" id="UP000007875">
    <property type="component" value="Unassembled WGS sequence"/>
</dbReference>
<reference evidence="7" key="1">
    <citation type="submission" date="2003-08" db="EMBL/GenBank/DDBJ databases">
        <authorList>
            <person name="Birren B."/>
            <person name="Nusbaum C."/>
            <person name="Abebe A."/>
            <person name="Abouelleil A."/>
            <person name="Adekoya E."/>
            <person name="Ait-zahra M."/>
            <person name="Allen N."/>
            <person name="Allen T."/>
            <person name="An P."/>
            <person name="Anderson M."/>
            <person name="Anderson S."/>
            <person name="Arachchi H."/>
            <person name="Armbruster J."/>
            <person name="Bachantsang P."/>
            <person name="Baldwin J."/>
            <person name="Barry A."/>
            <person name="Bayul T."/>
            <person name="Blitshsteyn B."/>
            <person name="Bloom T."/>
            <person name="Blye J."/>
            <person name="Boguslavskiy L."/>
            <person name="Borowsky M."/>
            <person name="Boukhgalter B."/>
            <person name="Brunache A."/>
            <person name="Butler J."/>
            <person name="Calixte N."/>
            <person name="Calvo S."/>
            <person name="Camarata J."/>
            <person name="Campo K."/>
            <person name="Chang J."/>
            <person name="Cheshatsang Y."/>
            <person name="Citroen M."/>
            <person name="Collymore A."/>
            <person name="Considine T."/>
            <person name="Cook A."/>
            <person name="Cooke P."/>
            <person name="Corum B."/>
            <person name="Cuomo C."/>
            <person name="David R."/>
            <person name="Dawoe T."/>
            <person name="Degray S."/>
            <person name="Dodge S."/>
            <person name="Dooley K."/>
            <person name="Dorje P."/>
            <person name="Dorjee K."/>
            <person name="Dorris L."/>
            <person name="Duffey N."/>
            <person name="Dupes A."/>
            <person name="Elkins T."/>
            <person name="Engels R."/>
            <person name="Erickson J."/>
            <person name="Farina A."/>
            <person name="Faro S."/>
            <person name="Ferreira P."/>
            <person name="Fischer H."/>
            <person name="Fitzgerald M."/>
            <person name="Foley K."/>
            <person name="Gage D."/>
            <person name="Galagan J."/>
            <person name="Gearin G."/>
            <person name="Gnerre S."/>
            <person name="Gnirke A."/>
            <person name="Goyette A."/>
            <person name="Graham J."/>
            <person name="Grandbois E."/>
            <person name="Gyaltsen K."/>
            <person name="Hafez N."/>
            <person name="Hagopian D."/>
            <person name="Hagos B."/>
            <person name="Hall J."/>
            <person name="Hatcher B."/>
            <person name="Heller A."/>
            <person name="Higgins H."/>
            <person name="Honan T."/>
            <person name="Horn A."/>
            <person name="Houde N."/>
            <person name="Hughes L."/>
            <person name="Hulme W."/>
            <person name="Husby E."/>
            <person name="Iliev I."/>
            <person name="Jaffe D."/>
            <person name="Jones C."/>
            <person name="Kamal M."/>
            <person name="Kamat A."/>
            <person name="Kamvysselis M."/>
            <person name="Karlsson E."/>
            <person name="Kells C."/>
            <person name="Kieu A."/>
            <person name="Kisner P."/>
            <person name="Kodira C."/>
            <person name="Kulbokas E."/>
            <person name="Labutti K."/>
            <person name="Lama D."/>
            <person name="Landers T."/>
            <person name="Leger J."/>
            <person name="Levine S."/>
            <person name="Lewis D."/>
            <person name="Lewis T."/>
            <person name="Lindblad-toh K."/>
            <person name="Liu X."/>
            <person name="Lokyitsang T."/>
            <person name="Lokyitsang Y."/>
            <person name="Lucien O."/>
            <person name="Lui A."/>
            <person name="Ma L.J."/>
            <person name="Mabbitt R."/>
            <person name="Macdonald J."/>
            <person name="Maclean C."/>
            <person name="Major J."/>
            <person name="Manning J."/>
            <person name="Marabella R."/>
            <person name="Maru K."/>
            <person name="Matthews C."/>
            <person name="Mauceli E."/>
            <person name="Mccarthy M."/>
            <person name="Mcdonough S."/>
            <person name="Mcghee T."/>
            <person name="Meldrim J."/>
            <person name="Meneus L."/>
            <person name="Mesirov J."/>
            <person name="Mihalev A."/>
            <person name="Mihova T."/>
            <person name="Mikkelsen T."/>
            <person name="Mlenga V."/>
            <person name="Moru K."/>
            <person name="Mozes J."/>
            <person name="Mulrain L."/>
            <person name="Munson G."/>
            <person name="Naylor J."/>
            <person name="Newes C."/>
            <person name="Nguyen C."/>
            <person name="Nguyen N."/>
            <person name="Nguyen T."/>
            <person name="Nicol R."/>
            <person name="Nielsen C."/>
            <person name="Nizzari M."/>
            <person name="Norbu C."/>
            <person name="Norbu N."/>
            <person name="O'donnell P."/>
            <person name="Okoawo O."/>
            <person name="O'leary S."/>
            <person name="Omotosho B."/>
            <person name="O'neill K."/>
            <person name="Osman S."/>
            <person name="Parker S."/>
            <person name="Perrin D."/>
            <person name="Phunkhang P."/>
            <person name="Piqani B."/>
            <person name="Purcell S."/>
            <person name="Rachupka T."/>
            <person name="Ramasamy U."/>
            <person name="Rameau R."/>
            <person name="Ray V."/>
            <person name="Raymond C."/>
            <person name="Retta R."/>
            <person name="Richardson S."/>
            <person name="Rise C."/>
            <person name="Rodriguez J."/>
            <person name="Rogers J."/>
            <person name="Rogov P."/>
            <person name="Rutman M."/>
            <person name="Schupbach R."/>
            <person name="Seaman C."/>
            <person name="Settipalli S."/>
            <person name="Sharpe T."/>
            <person name="Sheridan J."/>
            <person name="Sherpa N."/>
            <person name="Shi J."/>
            <person name="Smirnov S."/>
            <person name="Smith C."/>
            <person name="Sougnez C."/>
            <person name="Spencer B."/>
            <person name="Stalker J."/>
            <person name="Stange-thomann N."/>
            <person name="Stavropoulos S."/>
            <person name="Stetson K."/>
            <person name="Stone C."/>
            <person name="Stone S."/>
            <person name="Stubbs M."/>
            <person name="Talamas J."/>
            <person name="Tchuinga P."/>
            <person name="Tenzing P."/>
            <person name="Tesfaye S."/>
            <person name="Theodore J."/>
            <person name="Thoulutsang Y."/>
            <person name="Topham K."/>
            <person name="Towey S."/>
            <person name="Tsamla T."/>
            <person name="Tsomo N."/>
            <person name="Vallee D."/>
            <person name="Vassiliev H."/>
            <person name="Venkataraman V."/>
            <person name="Vinson J."/>
            <person name="Vo A."/>
            <person name="Wade C."/>
            <person name="Wang S."/>
            <person name="Wangchuk T."/>
            <person name="Wangdi T."/>
            <person name="Whittaker C."/>
            <person name="Wilkinson J."/>
            <person name="Wu Y."/>
            <person name="Wyman D."/>
            <person name="Yadav S."/>
            <person name="Yang S."/>
            <person name="Yang X."/>
            <person name="Yeager S."/>
            <person name="Yee E."/>
            <person name="Young G."/>
            <person name="Zainoun J."/>
            <person name="Zembeck L."/>
            <person name="Zimmer A."/>
            <person name="Zody M."/>
            <person name="Lander E."/>
        </authorList>
    </citation>
    <scope>NUCLEOTIDE SEQUENCE [LARGE SCALE GENOMIC DNA]</scope>
</reference>
<reference evidence="6" key="2">
    <citation type="submission" date="2025-08" db="UniProtKB">
        <authorList>
            <consortium name="Ensembl"/>
        </authorList>
    </citation>
    <scope>IDENTIFICATION</scope>
</reference>
<dbReference type="CDD" id="cd00108">
    <property type="entry name" value="KR"/>
    <property type="match status" value="1"/>
</dbReference>
<dbReference type="PRINTS" id="PR00018">
    <property type="entry name" value="KRINGLE"/>
</dbReference>
<dbReference type="GO" id="GO:0005102">
    <property type="term" value="F:signaling receptor binding"/>
    <property type="evidence" value="ECO:0007669"/>
    <property type="project" value="TreeGrafter"/>
</dbReference>
<dbReference type="InterPro" id="IPR000001">
    <property type="entry name" value="Kringle"/>
</dbReference>
<dbReference type="SMART" id="SM00130">
    <property type="entry name" value="KR"/>
    <property type="match status" value="1"/>
</dbReference>
<evidence type="ECO:0000256" key="1">
    <source>
        <dbReference type="ARBA" id="ARBA00022572"/>
    </source>
</evidence>
<dbReference type="Pfam" id="PF00051">
    <property type="entry name" value="Kringle"/>
    <property type="match status" value="1"/>
</dbReference>
<dbReference type="PANTHER" id="PTHR24261:SF7">
    <property type="entry name" value="KRINGLE DOMAIN-CONTAINING PROTEIN"/>
    <property type="match status" value="1"/>
</dbReference>
<evidence type="ECO:0000256" key="2">
    <source>
        <dbReference type="ARBA" id="ARBA00023157"/>
    </source>
</evidence>
<proteinExistence type="predicted"/>
<feature type="region of interest" description="Disordered" evidence="4">
    <location>
        <begin position="132"/>
        <end position="159"/>
    </location>
</feature>
<dbReference type="Ensembl" id="ENSCSAVT00000017207.1">
    <property type="protein sequence ID" value="ENSCSAVP00000017024.1"/>
    <property type="gene ID" value="ENSCSAVG00000010019.1"/>
</dbReference>